<proteinExistence type="predicted"/>
<name>A0A410G2T2_9FLAO</name>
<protein>
    <submittedName>
        <fullName evidence="1">Na(+)-translocating NADH-quinone reductase subunit F</fullName>
    </submittedName>
</protein>
<evidence type="ECO:0000313" key="2">
    <source>
        <dbReference type="Proteomes" id="UP000285517"/>
    </source>
</evidence>
<dbReference type="AlphaFoldDB" id="A0A410G2T2"/>
<gene>
    <name evidence="1" type="ORF">EI546_07550</name>
</gene>
<organism evidence="1 2">
    <name type="scientific">Aequorivita ciconiae</name>
    <dbReference type="NCBI Taxonomy" id="2494375"/>
    <lineage>
        <taxon>Bacteria</taxon>
        <taxon>Pseudomonadati</taxon>
        <taxon>Bacteroidota</taxon>
        <taxon>Flavobacteriia</taxon>
        <taxon>Flavobacteriales</taxon>
        <taxon>Flavobacteriaceae</taxon>
        <taxon>Aequorivita</taxon>
    </lineage>
</organism>
<accession>A0A410G2T2</accession>
<dbReference type="RefSeq" id="WP_128249972.1">
    <property type="nucleotide sequence ID" value="NZ_CP034951.1"/>
</dbReference>
<keyword evidence="2" id="KW-1185">Reference proteome</keyword>
<dbReference type="OrthoDB" id="1144234at2"/>
<dbReference type="EMBL" id="CP034951">
    <property type="protein sequence ID" value="QAA81588.1"/>
    <property type="molecule type" value="Genomic_DNA"/>
</dbReference>
<dbReference type="KEGG" id="aev:EI546_07550"/>
<evidence type="ECO:0000313" key="1">
    <source>
        <dbReference type="EMBL" id="QAA81588.1"/>
    </source>
</evidence>
<sequence length="154" mass="17261">MVTSKRFDSSIEKLYKAFHSGKLNPECCNHCAVGNICDNTDTWKNLTEAHGSLKLNYVGLVNENFGRKIHGYKPSELLQIEAVFLRGCGYTLPYRSKSKRPLNRVSNDVLFNGLCAVVAFLCELEGIPDILNVERLFDFQPNSSSEIAETLELA</sequence>
<dbReference type="Proteomes" id="UP000285517">
    <property type="component" value="Chromosome"/>
</dbReference>
<reference evidence="1 2" key="1">
    <citation type="submission" date="2019-01" db="EMBL/GenBank/DDBJ databases">
        <title>Complete genome sequencing of Aequorivita sp. H23M31.</title>
        <authorList>
            <person name="Bae J.-W."/>
        </authorList>
    </citation>
    <scope>NUCLEOTIDE SEQUENCE [LARGE SCALE GENOMIC DNA]</scope>
    <source>
        <strain evidence="1 2">H23M31</strain>
    </source>
</reference>